<dbReference type="Pfam" id="PF06674">
    <property type="entry name" value="DUF1176"/>
    <property type="match status" value="1"/>
</dbReference>
<organism evidence="2 3">
    <name type="scientific">Methylocella tundrae</name>
    <dbReference type="NCBI Taxonomy" id="227605"/>
    <lineage>
        <taxon>Bacteria</taxon>
        <taxon>Pseudomonadati</taxon>
        <taxon>Pseudomonadota</taxon>
        <taxon>Alphaproteobacteria</taxon>
        <taxon>Hyphomicrobiales</taxon>
        <taxon>Beijerinckiaceae</taxon>
        <taxon>Methylocella</taxon>
    </lineage>
</organism>
<keyword evidence="1" id="KW-0732">Signal</keyword>
<keyword evidence="3" id="KW-1185">Reference proteome</keyword>
<reference evidence="2 3" key="1">
    <citation type="submission" date="2019-05" db="EMBL/GenBank/DDBJ databases">
        <authorList>
            <person name="Farhan Ul Haque M."/>
        </authorList>
    </citation>
    <scope>NUCLEOTIDE SEQUENCE [LARGE SCALE GENOMIC DNA]</scope>
    <source>
        <strain evidence="2">2</strain>
    </source>
</reference>
<comment type="caution">
    <text evidence="2">The sequence shown here is derived from an EMBL/GenBank/DDBJ whole genome shotgun (WGS) entry which is preliminary data.</text>
</comment>
<dbReference type="InterPro" id="IPR009560">
    <property type="entry name" value="DUF1176"/>
</dbReference>
<protein>
    <recommendedName>
        <fullName evidence="4">DUF1176 domain-containing protein</fullName>
    </recommendedName>
</protein>
<evidence type="ECO:0000313" key="2">
    <source>
        <dbReference type="EMBL" id="VTZ49928.1"/>
    </source>
</evidence>
<evidence type="ECO:0008006" key="4">
    <source>
        <dbReference type="Google" id="ProtNLM"/>
    </source>
</evidence>
<name>A0A8B6M501_METTU</name>
<feature type="signal peptide" evidence="1">
    <location>
        <begin position="1"/>
        <end position="21"/>
    </location>
</feature>
<accession>A0A8B6M501</accession>
<sequence length="368" mass="38718">MKHSLSLYSFFGMLGLSIAAAGSAAAQSKSPDGPAIKSNPAAQAQPLKQFKDWTIGCDNLRTCTALGLLPDQNAGAYVKVSRTGAGDDQPVVAFTVDAENPAKAPQLKVLLDGMTGPGLPSKPLPARQDGDFVTATLTGDGARAFLEALRPAKTLTVQLIDGASTGDPAIISLAGSAAALLYMDAQQNRLGTVTALVQRGSAPASSVPATPAPPTIAAITMSEIKTAPKRPAGIHLSKDESCRDYDPIVVRLSPDQTLWGVCEQAAAYNFRYRFWIVEAGRATLAAFKIPGKSDADPAELVSPYLLEDGLTLGAEDKGRGVGDCGEISEWAWDGAAFQLIRFRQMNECRGVSSNDWPALYTAKAVRAR</sequence>
<feature type="chain" id="PRO_5032325354" description="DUF1176 domain-containing protein" evidence="1">
    <location>
        <begin position="22"/>
        <end position="368"/>
    </location>
</feature>
<dbReference type="EMBL" id="CABFMQ020000076">
    <property type="protein sequence ID" value="VTZ49928.1"/>
    <property type="molecule type" value="Genomic_DNA"/>
</dbReference>
<evidence type="ECO:0000313" key="3">
    <source>
        <dbReference type="Proteomes" id="UP000485880"/>
    </source>
</evidence>
<proteinExistence type="predicted"/>
<dbReference type="Proteomes" id="UP000485880">
    <property type="component" value="Unassembled WGS sequence"/>
</dbReference>
<dbReference type="RefSeq" id="WP_174512130.1">
    <property type="nucleotide sequence ID" value="NZ_CABFMQ020000076.1"/>
</dbReference>
<gene>
    <name evidence="2" type="ORF">MPC4_20138</name>
</gene>
<evidence type="ECO:0000256" key="1">
    <source>
        <dbReference type="SAM" id="SignalP"/>
    </source>
</evidence>
<dbReference type="AlphaFoldDB" id="A0A8B6M501"/>